<name>A0A7Y9WHR5_9BURK</name>
<dbReference type="InterPro" id="IPR029058">
    <property type="entry name" value="AB_hydrolase_fold"/>
</dbReference>
<dbReference type="PANTHER" id="PTHR36837">
    <property type="entry name" value="POLY(3-HYDROXYALKANOATE) POLYMERASE SUBUNIT PHAC"/>
    <property type="match status" value="1"/>
</dbReference>
<dbReference type="AlphaFoldDB" id="A0A7Y9WHR5"/>
<comment type="caution">
    <text evidence="1">The sequence shown here is derived from an EMBL/GenBank/DDBJ whole genome shotgun (WGS) entry which is preliminary data.</text>
</comment>
<protein>
    <submittedName>
        <fullName evidence="1">Poly(3-hydroxyalkanoate) synthetase</fullName>
    </submittedName>
</protein>
<dbReference type="Proteomes" id="UP000540929">
    <property type="component" value="Unassembled WGS sequence"/>
</dbReference>
<keyword evidence="2" id="KW-1185">Reference proteome</keyword>
<evidence type="ECO:0000313" key="2">
    <source>
        <dbReference type="Proteomes" id="UP000540929"/>
    </source>
</evidence>
<gene>
    <name evidence="1" type="ORF">GGD40_000508</name>
</gene>
<sequence length="159" mass="18077">MPYRMHSEYLPRLFLDNDLACGRYLIDERPVSVRNIRAPMLLVGTERDHIAPWRSVYKIHNLSDTDITFVLASGGHNADVVSEPGHPHRHFRLRHSAADDRRIGPDQWLTQAPPLDGSWWPAWLDWLAGHSSARRIAPPAFQAGGEDLPDAPGTYVYQH</sequence>
<reference evidence="1 2" key="1">
    <citation type="submission" date="2020-07" db="EMBL/GenBank/DDBJ databases">
        <title>Exploring microbial biodiversity for novel pathways involved in the catabolism of aromatic compounds derived from lignin.</title>
        <authorList>
            <person name="Elkins J."/>
        </authorList>
    </citation>
    <scope>NUCLEOTIDE SEQUENCE [LARGE SCALE GENOMIC DNA]</scope>
    <source>
        <strain evidence="1 2">H2C3C</strain>
    </source>
</reference>
<dbReference type="SUPFAM" id="SSF53474">
    <property type="entry name" value="alpha/beta-Hydrolases"/>
    <property type="match status" value="1"/>
</dbReference>
<organism evidence="1 2">
    <name type="scientific">Paraburkholderia bryophila</name>
    <dbReference type="NCBI Taxonomy" id="420952"/>
    <lineage>
        <taxon>Bacteria</taxon>
        <taxon>Pseudomonadati</taxon>
        <taxon>Pseudomonadota</taxon>
        <taxon>Betaproteobacteria</taxon>
        <taxon>Burkholderiales</taxon>
        <taxon>Burkholderiaceae</taxon>
        <taxon>Paraburkholderia</taxon>
    </lineage>
</organism>
<dbReference type="EMBL" id="JACCAS010000001">
    <property type="protein sequence ID" value="NYH21029.1"/>
    <property type="molecule type" value="Genomic_DNA"/>
</dbReference>
<dbReference type="InterPro" id="IPR051321">
    <property type="entry name" value="PHA/PHB_synthase"/>
</dbReference>
<dbReference type="PANTHER" id="PTHR36837:SF5">
    <property type="entry name" value="POLY-3-HYDROXYBUTYRATE SYNTHASE"/>
    <property type="match status" value="1"/>
</dbReference>
<evidence type="ECO:0000313" key="1">
    <source>
        <dbReference type="EMBL" id="NYH21029.1"/>
    </source>
</evidence>
<accession>A0A7Y9WHR5</accession>
<proteinExistence type="predicted"/>